<dbReference type="PANTHER" id="PTHR11610:SF173">
    <property type="entry name" value="LIPASE DOMAIN-CONTAINING PROTEIN-RELATED"/>
    <property type="match status" value="1"/>
</dbReference>
<keyword evidence="5" id="KW-0732">Signal</keyword>
<evidence type="ECO:0000256" key="2">
    <source>
        <dbReference type="ARBA" id="ARBA00010701"/>
    </source>
</evidence>
<evidence type="ECO:0000256" key="3">
    <source>
        <dbReference type="ARBA" id="ARBA00022525"/>
    </source>
</evidence>
<evidence type="ECO:0000313" key="8">
    <source>
        <dbReference type="Proteomes" id="UP000007266"/>
    </source>
</evidence>
<accession>D6X3Q4</accession>
<dbReference type="Pfam" id="PF00151">
    <property type="entry name" value="Lipase"/>
    <property type="match status" value="1"/>
</dbReference>
<dbReference type="GO" id="GO:0016298">
    <property type="term" value="F:lipase activity"/>
    <property type="evidence" value="ECO:0000318"/>
    <property type="project" value="GO_Central"/>
</dbReference>
<comment type="similarity">
    <text evidence="2 4">Belongs to the AB hydrolase superfamily. Lipase family.</text>
</comment>
<dbReference type="GO" id="GO:0005615">
    <property type="term" value="C:extracellular space"/>
    <property type="evidence" value="ECO:0000318"/>
    <property type="project" value="GO_Central"/>
</dbReference>
<feature type="chain" id="PRO_5003090111" evidence="5">
    <location>
        <begin position="22"/>
        <end position="366"/>
    </location>
</feature>
<feature type="signal peptide" evidence="5">
    <location>
        <begin position="1"/>
        <end position="21"/>
    </location>
</feature>
<feature type="domain" description="Lipase" evidence="6">
    <location>
        <begin position="91"/>
        <end position="344"/>
    </location>
</feature>
<evidence type="ECO:0000259" key="6">
    <source>
        <dbReference type="Pfam" id="PF00151"/>
    </source>
</evidence>
<proteinExistence type="inferred from homology"/>
<dbReference type="Gene3D" id="3.40.50.1820">
    <property type="entry name" value="alpha/beta hydrolase"/>
    <property type="match status" value="1"/>
</dbReference>
<evidence type="ECO:0000256" key="1">
    <source>
        <dbReference type="ARBA" id="ARBA00004613"/>
    </source>
</evidence>
<dbReference type="SUPFAM" id="SSF53474">
    <property type="entry name" value="alpha/beta-Hydrolases"/>
    <property type="match status" value="1"/>
</dbReference>
<reference evidence="7 8" key="2">
    <citation type="journal article" date="2010" name="Nucleic Acids Res.">
        <title>BeetleBase in 2010: revisions to provide comprehensive genomic information for Tribolium castaneum.</title>
        <authorList>
            <person name="Kim H.S."/>
            <person name="Murphy T."/>
            <person name="Xia J."/>
            <person name="Caragea D."/>
            <person name="Park Y."/>
            <person name="Beeman R.W."/>
            <person name="Lorenzen M.D."/>
            <person name="Butcher S."/>
            <person name="Manak J.R."/>
            <person name="Brown S.J."/>
        </authorList>
    </citation>
    <scope>GENOME REANNOTATION</scope>
    <source>
        <strain evidence="7 8">Georgia GA2</strain>
    </source>
</reference>
<dbReference type="FunFam" id="3.40.50.1820:FF:000907">
    <property type="entry name" value="Lipase member H-like Protein"/>
    <property type="match status" value="1"/>
</dbReference>
<reference evidence="7 8" key="1">
    <citation type="journal article" date="2008" name="Nature">
        <title>The genome of the model beetle and pest Tribolium castaneum.</title>
        <authorList>
            <consortium name="Tribolium Genome Sequencing Consortium"/>
            <person name="Richards S."/>
            <person name="Gibbs R.A."/>
            <person name="Weinstock G.M."/>
            <person name="Brown S.J."/>
            <person name="Denell R."/>
            <person name="Beeman R.W."/>
            <person name="Gibbs R."/>
            <person name="Beeman R.W."/>
            <person name="Brown S.J."/>
            <person name="Bucher G."/>
            <person name="Friedrich M."/>
            <person name="Grimmelikhuijzen C.J."/>
            <person name="Klingler M."/>
            <person name="Lorenzen M."/>
            <person name="Richards S."/>
            <person name="Roth S."/>
            <person name="Schroder R."/>
            <person name="Tautz D."/>
            <person name="Zdobnov E.M."/>
            <person name="Muzny D."/>
            <person name="Gibbs R.A."/>
            <person name="Weinstock G.M."/>
            <person name="Attaway T."/>
            <person name="Bell S."/>
            <person name="Buhay C.J."/>
            <person name="Chandrabose M.N."/>
            <person name="Chavez D."/>
            <person name="Clerk-Blankenburg K.P."/>
            <person name="Cree A."/>
            <person name="Dao M."/>
            <person name="Davis C."/>
            <person name="Chacko J."/>
            <person name="Dinh H."/>
            <person name="Dugan-Rocha S."/>
            <person name="Fowler G."/>
            <person name="Garner T.T."/>
            <person name="Garnes J."/>
            <person name="Gnirke A."/>
            <person name="Hawes A."/>
            <person name="Hernandez J."/>
            <person name="Hines S."/>
            <person name="Holder M."/>
            <person name="Hume J."/>
            <person name="Jhangiani S.N."/>
            <person name="Joshi V."/>
            <person name="Khan Z.M."/>
            <person name="Jackson L."/>
            <person name="Kovar C."/>
            <person name="Kowis A."/>
            <person name="Lee S."/>
            <person name="Lewis L.R."/>
            <person name="Margolis J."/>
            <person name="Morgan M."/>
            <person name="Nazareth L.V."/>
            <person name="Nguyen N."/>
            <person name="Okwuonu G."/>
            <person name="Parker D."/>
            <person name="Richards S."/>
            <person name="Ruiz S.J."/>
            <person name="Santibanez J."/>
            <person name="Savard J."/>
            <person name="Scherer S.E."/>
            <person name="Schneider B."/>
            <person name="Sodergren E."/>
            <person name="Tautz D."/>
            <person name="Vattahil S."/>
            <person name="Villasana D."/>
            <person name="White C.S."/>
            <person name="Wright R."/>
            <person name="Park Y."/>
            <person name="Beeman R.W."/>
            <person name="Lord J."/>
            <person name="Oppert B."/>
            <person name="Lorenzen M."/>
            <person name="Brown S."/>
            <person name="Wang L."/>
            <person name="Savard J."/>
            <person name="Tautz D."/>
            <person name="Richards S."/>
            <person name="Weinstock G."/>
            <person name="Gibbs R.A."/>
            <person name="Liu Y."/>
            <person name="Worley K."/>
            <person name="Weinstock G."/>
            <person name="Elsik C.G."/>
            <person name="Reese J.T."/>
            <person name="Elhaik E."/>
            <person name="Landan G."/>
            <person name="Graur D."/>
            <person name="Arensburger P."/>
            <person name="Atkinson P."/>
            <person name="Beeman R.W."/>
            <person name="Beidler J."/>
            <person name="Brown S.J."/>
            <person name="Demuth J.P."/>
            <person name="Drury D.W."/>
            <person name="Du Y.Z."/>
            <person name="Fujiwara H."/>
            <person name="Lorenzen M."/>
            <person name="Maselli V."/>
            <person name="Osanai M."/>
            <person name="Park Y."/>
            <person name="Robertson H.M."/>
            <person name="Tu Z."/>
            <person name="Wang J.J."/>
            <person name="Wang S."/>
            <person name="Richards S."/>
            <person name="Song H."/>
            <person name="Zhang L."/>
            <person name="Sodergren E."/>
            <person name="Werner D."/>
            <person name="Stanke M."/>
            <person name="Morgenstern B."/>
            <person name="Solovyev V."/>
            <person name="Kosarev P."/>
            <person name="Brown G."/>
            <person name="Chen H.C."/>
            <person name="Ermolaeva O."/>
            <person name="Hlavina W."/>
            <person name="Kapustin Y."/>
            <person name="Kiryutin B."/>
            <person name="Kitts P."/>
            <person name="Maglott D."/>
            <person name="Pruitt K."/>
            <person name="Sapojnikov V."/>
            <person name="Souvorov A."/>
            <person name="Mackey A.J."/>
            <person name="Waterhouse R.M."/>
            <person name="Wyder S."/>
            <person name="Zdobnov E.M."/>
            <person name="Zdobnov E.M."/>
            <person name="Wyder S."/>
            <person name="Kriventseva E.V."/>
            <person name="Kadowaki T."/>
            <person name="Bork P."/>
            <person name="Aranda M."/>
            <person name="Bao R."/>
            <person name="Beermann A."/>
            <person name="Berns N."/>
            <person name="Bolognesi R."/>
            <person name="Bonneton F."/>
            <person name="Bopp D."/>
            <person name="Brown S.J."/>
            <person name="Bucher G."/>
            <person name="Butts T."/>
            <person name="Chaumot A."/>
            <person name="Denell R.E."/>
            <person name="Ferrier D.E."/>
            <person name="Friedrich M."/>
            <person name="Gordon C.M."/>
            <person name="Jindra M."/>
            <person name="Klingler M."/>
            <person name="Lan Q."/>
            <person name="Lattorff H.M."/>
            <person name="Laudet V."/>
            <person name="von Levetsow C."/>
            <person name="Liu Z."/>
            <person name="Lutz R."/>
            <person name="Lynch J.A."/>
            <person name="da Fonseca R.N."/>
            <person name="Posnien N."/>
            <person name="Reuter R."/>
            <person name="Roth S."/>
            <person name="Savard J."/>
            <person name="Schinko J.B."/>
            <person name="Schmitt C."/>
            <person name="Schoppmeier M."/>
            <person name="Schroder R."/>
            <person name="Shippy T.D."/>
            <person name="Simonnet F."/>
            <person name="Marques-Souza H."/>
            <person name="Tautz D."/>
            <person name="Tomoyasu Y."/>
            <person name="Trauner J."/>
            <person name="Van der Zee M."/>
            <person name="Vervoort M."/>
            <person name="Wittkopp N."/>
            <person name="Wimmer E.A."/>
            <person name="Yang X."/>
            <person name="Jones A.K."/>
            <person name="Sattelle D.B."/>
            <person name="Ebert P.R."/>
            <person name="Nelson D."/>
            <person name="Scott J.G."/>
            <person name="Beeman R.W."/>
            <person name="Muthukrishnan S."/>
            <person name="Kramer K.J."/>
            <person name="Arakane Y."/>
            <person name="Beeman R.W."/>
            <person name="Zhu Q."/>
            <person name="Hogenkamp D."/>
            <person name="Dixit R."/>
            <person name="Oppert B."/>
            <person name="Jiang H."/>
            <person name="Zou Z."/>
            <person name="Marshall J."/>
            <person name="Elpidina E."/>
            <person name="Vinokurov K."/>
            <person name="Oppert C."/>
            <person name="Zou Z."/>
            <person name="Evans J."/>
            <person name="Lu Z."/>
            <person name="Zhao P."/>
            <person name="Sumathipala N."/>
            <person name="Altincicek B."/>
            <person name="Vilcinskas A."/>
            <person name="Williams M."/>
            <person name="Hultmark D."/>
            <person name="Hetru C."/>
            <person name="Jiang H."/>
            <person name="Grimmelikhuijzen C.J."/>
            <person name="Hauser F."/>
            <person name="Cazzamali G."/>
            <person name="Williamson M."/>
            <person name="Park Y."/>
            <person name="Li B."/>
            <person name="Tanaka Y."/>
            <person name="Predel R."/>
            <person name="Neupert S."/>
            <person name="Schachtner J."/>
            <person name="Verleyen P."/>
            <person name="Raible F."/>
            <person name="Bork P."/>
            <person name="Friedrich M."/>
            <person name="Walden K.K."/>
            <person name="Robertson H.M."/>
            <person name="Angeli S."/>
            <person name="Foret S."/>
            <person name="Bucher G."/>
            <person name="Schuetz S."/>
            <person name="Maleszka R."/>
            <person name="Wimmer E.A."/>
            <person name="Beeman R.W."/>
            <person name="Lorenzen M."/>
            <person name="Tomoyasu Y."/>
            <person name="Miller S.C."/>
            <person name="Grossmann D."/>
            <person name="Bucher G."/>
        </authorList>
    </citation>
    <scope>NUCLEOTIDE SEQUENCE [LARGE SCALE GENOMIC DNA]</scope>
    <source>
        <strain evidence="7 8">Georgia GA2</strain>
    </source>
</reference>
<dbReference type="AlphaFoldDB" id="D6X3Q4"/>
<name>D6X3Q4_TRICA</name>
<evidence type="ECO:0000313" key="7">
    <source>
        <dbReference type="EMBL" id="EEZ97386.1"/>
    </source>
</evidence>
<gene>
    <name evidence="7" type="primary">AUGUSTUS-3.0.2_11212</name>
    <name evidence="7" type="ORF">TcasGA2_TC011212</name>
</gene>
<dbReference type="EMBL" id="KQ971377">
    <property type="protein sequence ID" value="EEZ97386.1"/>
    <property type="molecule type" value="Genomic_DNA"/>
</dbReference>
<evidence type="ECO:0000256" key="4">
    <source>
        <dbReference type="RuleBase" id="RU004262"/>
    </source>
</evidence>
<organism evidence="7 8">
    <name type="scientific">Tribolium castaneum</name>
    <name type="common">Red flour beetle</name>
    <dbReference type="NCBI Taxonomy" id="7070"/>
    <lineage>
        <taxon>Eukaryota</taxon>
        <taxon>Metazoa</taxon>
        <taxon>Ecdysozoa</taxon>
        <taxon>Arthropoda</taxon>
        <taxon>Hexapoda</taxon>
        <taxon>Insecta</taxon>
        <taxon>Pterygota</taxon>
        <taxon>Neoptera</taxon>
        <taxon>Endopterygota</taxon>
        <taxon>Coleoptera</taxon>
        <taxon>Polyphaga</taxon>
        <taxon>Cucujiformia</taxon>
        <taxon>Tenebrionidae</taxon>
        <taxon>Tenebrionidae incertae sedis</taxon>
        <taxon>Tribolium</taxon>
    </lineage>
</organism>
<dbReference type="GO" id="GO:0016042">
    <property type="term" value="P:lipid catabolic process"/>
    <property type="evidence" value="ECO:0000318"/>
    <property type="project" value="GO_Central"/>
</dbReference>
<comment type="subcellular location">
    <subcellularLocation>
        <location evidence="1">Secreted</location>
    </subcellularLocation>
</comment>
<dbReference type="InterPro" id="IPR029058">
    <property type="entry name" value="AB_hydrolase_fold"/>
</dbReference>
<keyword evidence="8" id="KW-1185">Reference proteome</keyword>
<dbReference type="OMA" id="EYHILAC"/>
<dbReference type="PhylomeDB" id="D6X3Q4"/>
<dbReference type="InterPro" id="IPR013818">
    <property type="entry name" value="Lipase"/>
</dbReference>
<keyword evidence="3" id="KW-0964">Secreted</keyword>
<dbReference type="OrthoDB" id="199913at2759"/>
<dbReference type="KEGG" id="tca:656659"/>
<sequence length="366" mass="40622">MCKQLSIILFISSIIFAPSKSQFDFLKNLQPPQPPTLPSMDVFLSQLFDVTSNEIRNLANNFNFHDVSHKDITFILHLPKNKTIVLDPKKPTIEATKPTKIIVHGWQASGTDEKNSELAETYHNTGDYHVIAVDWAEHAKKVYVHASSSTKDIGHVIGDFILEITKKDPKLLENIHLIGHSLGGHVAGFAGQRVAAKTGKKVGRITGLDVAAPMFEVPVKRSADSMLSKDDAEFVDVIHTNIGFLGVSDNIGSADFYVENGGPIQPDCFDPVNIFESFGCSHFKSFEYYLESISGKKYEAVSCRNSIEYHILACNNNRKVIMGEKVPKDAYGAFYLETGSPLPYSKLLDGLPKIRINTPMLRLKVN</sequence>
<dbReference type="InterPro" id="IPR000734">
    <property type="entry name" value="TAG_lipase"/>
</dbReference>
<dbReference type="HOGENOM" id="CLU_027171_2_2_1"/>
<evidence type="ECO:0000256" key="5">
    <source>
        <dbReference type="SAM" id="SignalP"/>
    </source>
</evidence>
<protein>
    <submittedName>
        <fullName evidence="7">Vitellogenin-3-like Protein</fullName>
    </submittedName>
</protein>
<dbReference type="PANTHER" id="PTHR11610">
    <property type="entry name" value="LIPASE"/>
    <property type="match status" value="1"/>
</dbReference>
<dbReference type="Proteomes" id="UP000007266">
    <property type="component" value="Linkage group 10"/>
</dbReference>